<comment type="catalytic activity">
    <reaction evidence="1 9">
        <text>(2S)-2-acetolactate + H(+) = (R)-acetoin + CO2</text>
        <dbReference type="Rhea" id="RHEA:21580"/>
        <dbReference type="ChEBI" id="CHEBI:15378"/>
        <dbReference type="ChEBI" id="CHEBI:15686"/>
        <dbReference type="ChEBI" id="CHEBI:16526"/>
        <dbReference type="ChEBI" id="CHEBI:58476"/>
        <dbReference type="EC" id="4.1.1.5"/>
    </reaction>
</comment>
<keyword evidence="11" id="KW-0732">Signal</keyword>
<dbReference type="EMBL" id="CP155447">
    <property type="protein sequence ID" value="XBH06952.1"/>
    <property type="molecule type" value="Genomic_DNA"/>
</dbReference>
<evidence type="ECO:0000256" key="11">
    <source>
        <dbReference type="SAM" id="SignalP"/>
    </source>
</evidence>
<dbReference type="Gene3D" id="3.30.1330.80">
    <property type="entry name" value="Hypothetical protein, similar to alpha- acetolactate decarboxylase, domain 2"/>
    <property type="match status" value="2"/>
</dbReference>
<dbReference type="PANTHER" id="PTHR35524:SF1">
    <property type="entry name" value="ALPHA-ACETOLACTATE DECARBOXYLASE"/>
    <property type="match status" value="1"/>
</dbReference>
<evidence type="ECO:0000256" key="5">
    <source>
        <dbReference type="ARBA" id="ARBA00020164"/>
    </source>
</evidence>
<evidence type="ECO:0000256" key="9">
    <source>
        <dbReference type="PIRNR" id="PIRNR001332"/>
    </source>
</evidence>
<feature type="region of interest" description="Disordered" evidence="10">
    <location>
        <begin position="268"/>
        <end position="289"/>
    </location>
</feature>
<evidence type="ECO:0000256" key="8">
    <source>
        <dbReference type="ARBA" id="ARBA00023239"/>
    </source>
</evidence>
<dbReference type="GO" id="GO:0047605">
    <property type="term" value="F:acetolactate decarboxylase activity"/>
    <property type="evidence" value="ECO:0007669"/>
    <property type="project" value="UniProtKB-UniRule"/>
</dbReference>
<dbReference type="SUPFAM" id="SSF117856">
    <property type="entry name" value="AF0104/ALDC/Ptd012-like"/>
    <property type="match status" value="1"/>
</dbReference>
<feature type="chain" id="PRO_5043716889" description="Alpha-acetolactate decarboxylase" evidence="11">
    <location>
        <begin position="23"/>
        <end position="289"/>
    </location>
</feature>
<dbReference type="RefSeq" id="WP_406699800.1">
    <property type="nucleotide sequence ID" value="NZ_CP155447.1"/>
</dbReference>
<dbReference type="PANTHER" id="PTHR35524">
    <property type="entry name" value="ALPHA-ACETOLACTATE DECARBOXYLASE"/>
    <property type="match status" value="1"/>
</dbReference>
<evidence type="ECO:0000256" key="3">
    <source>
        <dbReference type="ARBA" id="ARBA00007106"/>
    </source>
</evidence>
<evidence type="ECO:0000256" key="4">
    <source>
        <dbReference type="ARBA" id="ARBA00013204"/>
    </source>
</evidence>
<dbReference type="NCBIfam" id="TIGR01252">
    <property type="entry name" value="acetolac_decarb"/>
    <property type="match status" value="1"/>
</dbReference>
<dbReference type="Pfam" id="PF03306">
    <property type="entry name" value="AAL_decarboxy"/>
    <property type="match status" value="1"/>
</dbReference>
<dbReference type="EC" id="4.1.1.5" evidence="4 9"/>
<comment type="pathway">
    <text evidence="2 9">Polyol metabolism; (R,R)-butane-2,3-diol biosynthesis; (R,R)-butane-2,3-diol from pyruvate: step 2/3.</text>
</comment>
<protein>
    <recommendedName>
        <fullName evidence="5 9">Alpha-acetolactate decarboxylase</fullName>
        <ecNumber evidence="4 9">4.1.1.5</ecNumber>
    </recommendedName>
</protein>
<dbReference type="CDD" id="cd17299">
    <property type="entry name" value="acetolactate_decarboxylase"/>
    <property type="match status" value="1"/>
</dbReference>
<evidence type="ECO:0000313" key="12">
    <source>
        <dbReference type="EMBL" id="XBH06952.1"/>
    </source>
</evidence>
<reference evidence="12" key="1">
    <citation type="submission" date="2024-05" db="EMBL/GenBank/DDBJ databases">
        <title>Planctomycetes of the genus Singulisphaera possess chitinolytic capabilities.</title>
        <authorList>
            <person name="Ivanova A."/>
        </authorList>
    </citation>
    <scope>NUCLEOTIDE SEQUENCE</scope>
    <source>
        <strain evidence="12">Ch08T</strain>
    </source>
</reference>
<evidence type="ECO:0000256" key="2">
    <source>
        <dbReference type="ARBA" id="ARBA00005170"/>
    </source>
</evidence>
<feature type="signal peptide" evidence="11">
    <location>
        <begin position="1"/>
        <end position="22"/>
    </location>
</feature>
<gene>
    <name evidence="12" type="primary">budA</name>
    <name evidence="12" type="ORF">V5E97_13185</name>
</gene>
<evidence type="ECO:0000256" key="10">
    <source>
        <dbReference type="SAM" id="MobiDB-lite"/>
    </source>
</evidence>
<evidence type="ECO:0000256" key="7">
    <source>
        <dbReference type="ARBA" id="ARBA00023061"/>
    </source>
</evidence>
<organism evidence="12">
    <name type="scientific">Singulisphaera sp. Ch08</name>
    <dbReference type="NCBI Taxonomy" id="3120278"/>
    <lineage>
        <taxon>Bacteria</taxon>
        <taxon>Pseudomonadati</taxon>
        <taxon>Planctomycetota</taxon>
        <taxon>Planctomycetia</taxon>
        <taxon>Isosphaerales</taxon>
        <taxon>Isosphaeraceae</taxon>
        <taxon>Singulisphaera</taxon>
    </lineage>
</organism>
<keyword evidence="7 9" id="KW-0005">Acetoin biosynthesis</keyword>
<keyword evidence="6 9" id="KW-0210">Decarboxylase</keyword>
<dbReference type="AlphaFoldDB" id="A0AAU7CN18"/>
<evidence type="ECO:0000256" key="1">
    <source>
        <dbReference type="ARBA" id="ARBA00001784"/>
    </source>
</evidence>
<dbReference type="PIRSF" id="PIRSF001332">
    <property type="entry name" value="Acetolac_decarb"/>
    <property type="match status" value="1"/>
</dbReference>
<proteinExistence type="inferred from homology"/>
<dbReference type="InterPro" id="IPR005128">
    <property type="entry name" value="Acetolactate_a_deCO2ase"/>
</dbReference>
<name>A0AAU7CN18_9BACT</name>
<comment type="similarity">
    <text evidence="3 9">Belongs to the alpha-acetolactate decarboxylase family.</text>
</comment>
<keyword evidence="8 9" id="KW-0456">Lyase</keyword>
<accession>A0AAU7CN18</accession>
<evidence type="ECO:0000256" key="6">
    <source>
        <dbReference type="ARBA" id="ARBA00022793"/>
    </source>
</evidence>
<dbReference type="GO" id="GO:0045151">
    <property type="term" value="P:acetoin biosynthetic process"/>
    <property type="evidence" value="ECO:0007669"/>
    <property type="project" value="UniProtKB-UniRule"/>
</dbReference>
<sequence>MRFHFGILGSLCLVSVPGCVPATPAAPPVSSASARTLPASLDRDQIMQVSVINALMLGQYDGQMGITEMLQYGNFGVGTLDHLDGELIVLDGTAYQVRGDGKVVEVGPDRSTPFVAVTSFEEDGAFPCPPVGSLTALEAYLNETLPQKNNFVAIRVEARFNSLTLRSVHRQDPPYKPLAEVAKSQSVWTHENLGGTLVGIRSPAWVDGLNVPGYHWHFLSEDHKIGGHLLDCRVRDGQVRYDVCGDWLLKLSESKEFNATDIGRDLSRDLKRVESSRGEEGEGNGEAKK</sequence>